<organism evidence="2 3">
    <name type="scientific">Jimgerdemannia flammicorona</name>
    <dbReference type="NCBI Taxonomy" id="994334"/>
    <lineage>
        <taxon>Eukaryota</taxon>
        <taxon>Fungi</taxon>
        <taxon>Fungi incertae sedis</taxon>
        <taxon>Mucoromycota</taxon>
        <taxon>Mucoromycotina</taxon>
        <taxon>Endogonomycetes</taxon>
        <taxon>Endogonales</taxon>
        <taxon>Endogonaceae</taxon>
        <taxon>Jimgerdemannia</taxon>
    </lineage>
</organism>
<name>A0A433DHN1_9FUNG</name>
<dbReference type="EMBL" id="RBNI01001500">
    <property type="protein sequence ID" value="RUP50373.1"/>
    <property type="molecule type" value="Genomic_DNA"/>
</dbReference>
<keyword evidence="3" id="KW-1185">Reference proteome</keyword>
<evidence type="ECO:0000313" key="3">
    <source>
        <dbReference type="Proteomes" id="UP000268093"/>
    </source>
</evidence>
<evidence type="ECO:0000313" key="2">
    <source>
        <dbReference type="EMBL" id="RUP50373.1"/>
    </source>
</evidence>
<accession>A0A433DHN1</accession>
<gene>
    <name evidence="2" type="ORF">BC936DRAFT_139437</name>
</gene>
<dbReference type="AlphaFoldDB" id="A0A433DHN1"/>
<sequence length="149" mass="16357">MCNPVLQGVVSDRTSFIVTNFETPPPDNGFDSIHPPIESTDLEDDKDSDNFFPTSSDPDELGPTAFHFPLPQLSESDSDAETQPTGNDHARSRPAPRTIRPVEFEPRVMAAPMSEGRLSPRPAAEEDDQQRVFVGLEGLARCGVFSGDW</sequence>
<dbReference type="Proteomes" id="UP000268093">
    <property type="component" value="Unassembled WGS sequence"/>
</dbReference>
<feature type="non-terminal residue" evidence="2">
    <location>
        <position position="149"/>
    </location>
</feature>
<evidence type="ECO:0000256" key="1">
    <source>
        <dbReference type="SAM" id="MobiDB-lite"/>
    </source>
</evidence>
<feature type="region of interest" description="Disordered" evidence="1">
    <location>
        <begin position="21"/>
        <end position="128"/>
    </location>
</feature>
<reference evidence="2 3" key="1">
    <citation type="journal article" date="2018" name="New Phytol.">
        <title>Phylogenomics of Endogonaceae and evolution of mycorrhizas within Mucoromycota.</title>
        <authorList>
            <person name="Chang Y."/>
            <person name="Desiro A."/>
            <person name="Na H."/>
            <person name="Sandor L."/>
            <person name="Lipzen A."/>
            <person name="Clum A."/>
            <person name="Barry K."/>
            <person name="Grigoriev I.V."/>
            <person name="Martin F.M."/>
            <person name="Stajich J.E."/>
            <person name="Smith M.E."/>
            <person name="Bonito G."/>
            <person name="Spatafora J.W."/>
        </authorList>
    </citation>
    <scope>NUCLEOTIDE SEQUENCE [LARGE SCALE GENOMIC DNA]</scope>
    <source>
        <strain evidence="2 3">GMNB39</strain>
    </source>
</reference>
<proteinExistence type="predicted"/>
<comment type="caution">
    <text evidence="2">The sequence shown here is derived from an EMBL/GenBank/DDBJ whole genome shotgun (WGS) entry which is preliminary data.</text>
</comment>
<protein>
    <submittedName>
        <fullName evidence="2">Uncharacterized protein</fullName>
    </submittedName>
</protein>